<dbReference type="UniPathway" id="UPA00051">
    <property type="reaction ID" value="UER00081"/>
</dbReference>
<dbReference type="PROSITE" id="PS51332">
    <property type="entry name" value="B12_BINDING"/>
    <property type="match status" value="1"/>
</dbReference>
<feature type="domain" description="Hcy-binding" evidence="24">
    <location>
        <begin position="29"/>
        <end position="335"/>
    </location>
</feature>
<dbReference type="NCBIfam" id="TIGR02082">
    <property type="entry name" value="metH"/>
    <property type="match status" value="1"/>
</dbReference>
<comment type="similarity">
    <text evidence="5">Belongs to the vitamin-B12 dependent methionine synthase family.</text>
</comment>
<comment type="pathway">
    <text evidence="4 20">Amino-acid biosynthesis; L-methionine biosynthesis via de novo pathway; L-methionine from L-homocysteine (MetH route): step 1/1.</text>
</comment>
<keyword evidence="8 20" id="KW-0489">Methyltransferase</keyword>
<accession>A0A7M2WUT2</accession>
<evidence type="ECO:0000256" key="22">
    <source>
        <dbReference type="PIRSR" id="PIRSR000381-2"/>
    </source>
</evidence>
<dbReference type="FunFam" id="1.10.1240.10:FF:000001">
    <property type="entry name" value="Methionine synthase"/>
    <property type="match status" value="1"/>
</dbReference>
<dbReference type="InterPro" id="IPR036589">
    <property type="entry name" value="HCY_dom_sf"/>
</dbReference>
<dbReference type="InterPro" id="IPR036724">
    <property type="entry name" value="Cobalamin-bd_sf"/>
</dbReference>
<dbReference type="FunFam" id="3.20.20.20:FF:000007">
    <property type="entry name" value="Methionine synthase"/>
    <property type="match status" value="1"/>
</dbReference>
<dbReference type="Gene3D" id="3.20.20.20">
    <property type="entry name" value="Dihydropteroate synthase-like"/>
    <property type="match status" value="1"/>
</dbReference>
<comment type="cofactor">
    <cofactor evidence="3 20 21">
        <name>methylcob(III)alamin</name>
        <dbReference type="ChEBI" id="CHEBI:28115"/>
    </cofactor>
</comment>
<evidence type="ECO:0000256" key="14">
    <source>
        <dbReference type="ARBA" id="ARBA00022737"/>
    </source>
</evidence>
<keyword evidence="11 20" id="KW-0808">Transferase</keyword>
<feature type="binding site" description="axial binding residue" evidence="21">
    <location>
        <position position="773"/>
    </location>
    <ligand>
        <name>methylcob(III)alamin</name>
        <dbReference type="ChEBI" id="CHEBI:28115"/>
    </ligand>
    <ligandPart>
        <name>Co</name>
        <dbReference type="ChEBI" id="CHEBI:27638"/>
    </ligandPart>
</feature>
<evidence type="ECO:0000256" key="15">
    <source>
        <dbReference type="ARBA" id="ARBA00022833"/>
    </source>
</evidence>
<evidence type="ECO:0000313" key="29">
    <source>
        <dbReference type="EMBL" id="QOV89054.1"/>
    </source>
</evidence>
<evidence type="ECO:0000313" key="30">
    <source>
        <dbReference type="Proteomes" id="UP000593765"/>
    </source>
</evidence>
<dbReference type="SUPFAM" id="SSF51717">
    <property type="entry name" value="Dihydropteroate synthetase-like"/>
    <property type="match status" value="1"/>
</dbReference>
<dbReference type="GO" id="GO:0008705">
    <property type="term" value="F:methionine synthase activity"/>
    <property type="evidence" value="ECO:0007669"/>
    <property type="project" value="UniProtKB-UniRule"/>
</dbReference>
<evidence type="ECO:0000256" key="21">
    <source>
        <dbReference type="PIRSR" id="PIRSR000381-1"/>
    </source>
</evidence>
<evidence type="ECO:0000259" key="24">
    <source>
        <dbReference type="PROSITE" id="PS50970"/>
    </source>
</evidence>
<feature type="domain" description="AdoMet activation" evidence="26">
    <location>
        <begin position="910"/>
        <end position="1225"/>
    </location>
</feature>
<evidence type="ECO:0000256" key="13">
    <source>
        <dbReference type="ARBA" id="ARBA00022723"/>
    </source>
</evidence>
<keyword evidence="17 20" id="KW-0170">Cobalt</keyword>
<keyword evidence="13 20" id="KW-0479">Metal-binding</keyword>
<evidence type="ECO:0000256" key="5">
    <source>
        <dbReference type="ARBA" id="ARBA00010398"/>
    </source>
</evidence>
<dbReference type="CDD" id="cd02069">
    <property type="entry name" value="methionine_synthase_B12_BD"/>
    <property type="match status" value="1"/>
</dbReference>
<comment type="cofactor">
    <cofactor evidence="2 20 23">
        <name>Zn(2+)</name>
        <dbReference type="ChEBI" id="CHEBI:29105"/>
    </cofactor>
</comment>
<dbReference type="PIRSF" id="PIRSF000381">
    <property type="entry name" value="MetH"/>
    <property type="match status" value="1"/>
</dbReference>
<name>A0A7M2WUT2_9BACT</name>
<evidence type="ECO:0000256" key="9">
    <source>
        <dbReference type="ARBA" id="ARBA00022605"/>
    </source>
</evidence>
<evidence type="ECO:0000256" key="23">
    <source>
        <dbReference type="PROSITE-ProRule" id="PRU00333"/>
    </source>
</evidence>
<dbReference type="PROSITE" id="PS51337">
    <property type="entry name" value="B12_BINDING_NTER"/>
    <property type="match status" value="1"/>
</dbReference>
<feature type="binding site" evidence="21 23">
    <location>
        <position position="254"/>
    </location>
    <ligand>
        <name>Zn(2+)</name>
        <dbReference type="ChEBI" id="CHEBI:29105"/>
    </ligand>
</feature>
<dbReference type="SUPFAM" id="SSF82282">
    <property type="entry name" value="Homocysteine S-methyltransferase"/>
    <property type="match status" value="1"/>
</dbReference>
<sequence length="1225" mass="135532">MRSSLYGRSKFIRCRDLLSVSFDCENPVRKPFLELARERVVVLDGAMGSNLQIRPLDLQKDWLGQENISEVLNFSRPDVIQEIHEAFLAVGCDGVETNTFGANKIVMAEADMADRVYENNIAACKIARAACDKYETPDRPRYVIGSVGPGTKILTLGHTDWDTMEDSYFEQFRGLIDGGADVLLIETQQDMLVIKCAIAAANRAMKQAGKRLPIMVQASFDLNGGQNMLTGCDPSAFVATFEPFADVDVLGLNCAFGPTELTETMKYITGNWPKLVSALPNAGLPIMVDGKSVFPMNPADFTKGVKRFVSEFGVNIVGGCCGTMPEHLKALVDAVGVPNAGRQSPAGHRAAARDVHPRPQISSLMSAEDIRQDKSYLIVAERTNTNGSKKFKTLLQADDWDGLVSMARDEMRDGSHMLDVCVDFVGRDGVRDMHEVVRRYVNALPAPLMLDSTNPAVMEAGLKLAGGRCILNSMNLEEGEEKLGQICELARKYGAAVVAGCIDEDKLQAMARTRERKISIAKRIRDLAVDRFGLRDEDLMFDPLVLPISTGIEEDRRNAMETIEGTRLISQQLPKCHTTVGLSNVSFGLKPASRIVLNSAFLHELREAGLTSAIVHASKILPKNRIPQEQWDAALELIYDRRKEGFDPLTHFIGLFPDNGASAVAVKADPWEGLSIEEILKKHIIDGEKRALIDHLEVARTTYTPLEIINNILLEGMKVVGDLFGSGQMQLPFVLQSAETMKASVAHLEQYMEKVEGQSKGKIVLATVKGDVHDIGKNLVDIILTNNGYTVYNLGIKQPVDEILKAAEMKKADAVGMSGLLVKSVAVMRENLVEMNARGVKVPVLLGGAALTRDYAEDDLASLYGGPLLYCRDAFDGLHMMDAITGGLLQQVSTDQKERAIKRKRQREESQAKYGETMRAVAKDAPDVAKDNPVPIPPFWGRRVVKNIDVKHIFPFINETALFTGQWGLSKGKMSPEEYETFLNDKARPVFADLQKRAAAEGFLEPAVVYGYFPVQADGDELVVYEPEAFNHPIKCDCGVNHGGTVGMRDGKLVPHGKPVEVMRFAFPRQVGRRQLCISDFYRTKASGEFDVLALQLVTVGDKSTEVAEKLRTESKYQDYLYLHGFGVESAEALAEFWHKRVRQELGFGSEDDPSIKKLFQQKYRGSRYSFGYPACPDLEQRTKIVELLKPQEIGVVLSENYMLVPEQSTDAIVAHHPQAKYFDV</sequence>
<evidence type="ECO:0000256" key="6">
    <source>
        <dbReference type="ARBA" id="ARBA00012032"/>
    </source>
</evidence>
<keyword evidence="14" id="KW-0677">Repeat</keyword>
<evidence type="ECO:0000256" key="18">
    <source>
        <dbReference type="ARBA" id="ARBA00025552"/>
    </source>
</evidence>
<dbReference type="Gene3D" id="3.20.20.330">
    <property type="entry name" value="Homocysteine-binding-like domain"/>
    <property type="match status" value="1"/>
</dbReference>
<dbReference type="InterPro" id="IPR050554">
    <property type="entry name" value="Met_Synthase/Corrinoid"/>
</dbReference>
<keyword evidence="15 20" id="KW-0862">Zinc</keyword>
<keyword evidence="9 20" id="KW-0028">Amino-acid biosynthesis</keyword>
<evidence type="ECO:0000256" key="19">
    <source>
        <dbReference type="NCBIfam" id="TIGR02082"/>
    </source>
</evidence>
<protein>
    <recommendedName>
        <fullName evidence="7 19">Methionine synthase</fullName>
        <ecNumber evidence="6 19">2.1.1.13</ecNumber>
    </recommendedName>
    <alternativeName>
        <fullName evidence="20">5-methyltetrahydrofolate--homocysteine methyltransferase</fullName>
    </alternativeName>
</protein>
<dbReference type="PROSITE" id="PS50970">
    <property type="entry name" value="HCY"/>
    <property type="match status" value="1"/>
</dbReference>
<keyword evidence="16 20" id="KW-0486">Methionine biosynthesis</keyword>
<dbReference type="Gene3D" id="3.40.50.280">
    <property type="entry name" value="Cobalamin-binding domain"/>
    <property type="match status" value="1"/>
</dbReference>
<dbReference type="Proteomes" id="UP000593765">
    <property type="component" value="Chromosome"/>
</dbReference>
<evidence type="ECO:0000256" key="7">
    <source>
        <dbReference type="ARBA" id="ARBA00013998"/>
    </source>
</evidence>
<keyword evidence="12 20" id="KW-0949">S-adenosyl-L-methionine</keyword>
<proteinExistence type="inferred from homology"/>
<evidence type="ECO:0000256" key="8">
    <source>
        <dbReference type="ARBA" id="ARBA00022603"/>
    </source>
</evidence>
<dbReference type="PROSITE" id="PS50974">
    <property type="entry name" value="ADOMET_ACTIVATION"/>
    <property type="match status" value="1"/>
</dbReference>
<evidence type="ECO:0000259" key="28">
    <source>
        <dbReference type="PROSITE" id="PS51337"/>
    </source>
</evidence>
<evidence type="ECO:0000256" key="4">
    <source>
        <dbReference type="ARBA" id="ARBA00005178"/>
    </source>
</evidence>
<feature type="binding site" evidence="22">
    <location>
        <begin position="1222"/>
        <end position="1223"/>
    </location>
    <ligand>
        <name>S-adenosyl-L-methionine</name>
        <dbReference type="ChEBI" id="CHEBI:59789"/>
    </ligand>
</feature>
<dbReference type="GO" id="GO:0046653">
    <property type="term" value="P:tetrahydrofolate metabolic process"/>
    <property type="evidence" value="ECO:0007669"/>
    <property type="project" value="TreeGrafter"/>
</dbReference>
<dbReference type="GO" id="GO:0008270">
    <property type="term" value="F:zinc ion binding"/>
    <property type="evidence" value="ECO:0007669"/>
    <property type="project" value="UniProtKB-UniRule"/>
</dbReference>
<dbReference type="EMBL" id="CP063458">
    <property type="protein sequence ID" value="QOV89054.1"/>
    <property type="molecule type" value="Genomic_DNA"/>
</dbReference>
<evidence type="ECO:0000256" key="2">
    <source>
        <dbReference type="ARBA" id="ARBA00001947"/>
    </source>
</evidence>
<dbReference type="Pfam" id="PF00809">
    <property type="entry name" value="Pterin_bind"/>
    <property type="match status" value="1"/>
</dbReference>
<feature type="binding site" evidence="22">
    <location>
        <position position="818"/>
    </location>
    <ligand>
        <name>methylcob(III)alamin</name>
        <dbReference type="ChEBI" id="CHEBI:28115"/>
    </ligand>
</feature>
<evidence type="ECO:0000256" key="3">
    <source>
        <dbReference type="ARBA" id="ARBA00001956"/>
    </source>
</evidence>
<evidence type="ECO:0000256" key="12">
    <source>
        <dbReference type="ARBA" id="ARBA00022691"/>
    </source>
</evidence>
<dbReference type="EC" id="2.1.1.13" evidence="6 19"/>
<dbReference type="InterPro" id="IPR000489">
    <property type="entry name" value="Pterin-binding_dom"/>
</dbReference>
<dbReference type="KEGG" id="hbs:IPV69_22980"/>
<dbReference type="InterPro" id="IPR004223">
    <property type="entry name" value="VitB12-dep_Met_synth_activ_dom"/>
</dbReference>
<dbReference type="GO" id="GO:0032259">
    <property type="term" value="P:methylation"/>
    <property type="evidence" value="ECO:0007669"/>
    <property type="project" value="UniProtKB-KW"/>
</dbReference>
<dbReference type="Pfam" id="PF02310">
    <property type="entry name" value="B12-binding"/>
    <property type="match status" value="1"/>
</dbReference>
<dbReference type="InterPro" id="IPR036594">
    <property type="entry name" value="Meth_synthase_dom"/>
</dbReference>
<evidence type="ECO:0000256" key="10">
    <source>
        <dbReference type="ARBA" id="ARBA00022628"/>
    </source>
</evidence>
<feature type="binding site" evidence="21 23">
    <location>
        <position position="320"/>
    </location>
    <ligand>
        <name>Zn(2+)</name>
        <dbReference type="ChEBI" id="CHEBI:29105"/>
    </ligand>
</feature>
<dbReference type="GO" id="GO:0050667">
    <property type="term" value="P:homocysteine metabolic process"/>
    <property type="evidence" value="ECO:0007669"/>
    <property type="project" value="TreeGrafter"/>
</dbReference>
<dbReference type="GO" id="GO:0031419">
    <property type="term" value="F:cobalamin binding"/>
    <property type="evidence" value="ECO:0007669"/>
    <property type="project" value="UniProtKB-UniRule"/>
</dbReference>
<evidence type="ECO:0000259" key="25">
    <source>
        <dbReference type="PROSITE" id="PS50972"/>
    </source>
</evidence>
<feature type="binding site" evidence="21 23">
    <location>
        <position position="321"/>
    </location>
    <ligand>
        <name>Zn(2+)</name>
        <dbReference type="ChEBI" id="CHEBI:29105"/>
    </ligand>
</feature>
<evidence type="ECO:0000256" key="11">
    <source>
        <dbReference type="ARBA" id="ARBA00022679"/>
    </source>
</evidence>
<comment type="domain">
    <text evidence="20">Modular enzyme with four functionally distinct domains. The isolated Hcy-binding domain catalyzes methyl transfer from free methylcobalamin to homocysteine. The Hcy-binding domain in association with the pterin-binding domain catalyzes the methylation of cob(I)alamin by methyltetrahydrofolate and the methylation of homocysteine. The B12-binding domain binds the cofactor. The AdoMet activation domain binds S-adenosyl-L-methionine. Under aerobic conditions cob(I)alamin can be converted to inactive cob(II)alamin. Reductive methylation by S-adenosyl-L-methionine and flavodoxin regenerates methylcobalamin.</text>
</comment>
<feature type="binding site" evidence="22">
    <location>
        <begin position="770"/>
        <end position="774"/>
    </location>
    <ligand>
        <name>methylcob(III)alamin</name>
        <dbReference type="ChEBI" id="CHEBI:28115"/>
    </ligand>
</feature>
<dbReference type="SUPFAM" id="SSF47644">
    <property type="entry name" value="Methionine synthase domain"/>
    <property type="match status" value="1"/>
</dbReference>
<dbReference type="GO" id="GO:0005829">
    <property type="term" value="C:cytosol"/>
    <property type="evidence" value="ECO:0007669"/>
    <property type="project" value="TreeGrafter"/>
</dbReference>
<dbReference type="Pfam" id="PF02607">
    <property type="entry name" value="B12-binding_2"/>
    <property type="match status" value="1"/>
</dbReference>
<comment type="function">
    <text evidence="18 20">Catalyzes the transfer of a methyl group from methyl-cobalamin to homocysteine, yielding enzyme-bound cob(I)alamin and methionine. Subsequently, remethylates the cofactor using methyltetrahydrofolate.</text>
</comment>
<keyword evidence="10 20" id="KW-0846">Cobalamin</keyword>
<evidence type="ECO:0000256" key="17">
    <source>
        <dbReference type="ARBA" id="ARBA00023285"/>
    </source>
</evidence>
<dbReference type="Pfam" id="PF02965">
    <property type="entry name" value="Met_synt_B12"/>
    <property type="match status" value="1"/>
</dbReference>
<feature type="binding site" evidence="22">
    <location>
        <position position="874"/>
    </location>
    <ligand>
        <name>methylcob(III)alamin</name>
        <dbReference type="ChEBI" id="CHEBI:28115"/>
    </ligand>
</feature>
<dbReference type="InterPro" id="IPR037010">
    <property type="entry name" value="VitB12-dep_Met_synth_activ_sf"/>
</dbReference>
<dbReference type="PANTHER" id="PTHR45833:SF1">
    <property type="entry name" value="METHIONINE SYNTHASE"/>
    <property type="match status" value="1"/>
</dbReference>
<dbReference type="InterPro" id="IPR011005">
    <property type="entry name" value="Dihydropteroate_synth-like_sf"/>
</dbReference>
<dbReference type="SMART" id="SM01018">
    <property type="entry name" value="B12-binding_2"/>
    <property type="match status" value="1"/>
</dbReference>
<dbReference type="InterPro" id="IPR006158">
    <property type="entry name" value="Cobalamin-bd"/>
</dbReference>
<dbReference type="PANTHER" id="PTHR45833">
    <property type="entry name" value="METHIONINE SYNTHASE"/>
    <property type="match status" value="1"/>
</dbReference>
<dbReference type="SUPFAM" id="SSF52242">
    <property type="entry name" value="Cobalamin (vitamin B12)-binding domain"/>
    <property type="match status" value="1"/>
</dbReference>
<gene>
    <name evidence="29" type="primary">metH</name>
    <name evidence="29" type="ORF">IPV69_22980</name>
</gene>
<dbReference type="InterPro" id="IPR033706">
    <property type="entry name" value="Met_synthase_B12-bd"/>
</dbReference>
<dbReference type="Gene3D" id="3.10.196.10">
    <property type="entry name" value="Vitamin B12-dependent methionine synthase, activation domain"/>
    <property type="match status" value="1"/>
</dbReference>
<dbReference type="InterPro" id="IPR003726">
    <property type="entry name" value="HCY_dom"/>
</dbReference>
<evidence type="ECO:0000256" key="1">
    <source>
        <dbReference type="ARBA" id="ARBA00001700"/>
    </source>
</evidence>
<dbReference type="Gene3D" id="1.10.1240.10">
    <property type="entry name" value="Methionine synthase domain"/>
    <property type="match status" value="1"/>
</dbReference>
<feature type="domain" description="B12-binding N-terminal" evidence="28">
    <location>
        <begin position="667"/>
        <end position="760"/>
    </location>
</feature>
<dbReference type="SUPFAM" id="SSF56507">
    <property type="entry name" value="Methionine synthase activation domain-like"/>
    <property type="match status" value="1"/>
</dbReference>
<feature type="binding site" evidence="22">
    <location>
        <position position="1168"/>
    </location>
    <ligand>
        <name>S-adenosyl-L-methionine</name>
        <dbReference type="ChEBI" id="CHEBI:59789"/>
    </ligand>
</feature>
<evidence type="ECO:0000259" key="27">
    <source>
        <dbReference type="PROSITE" id="PS51332"/>
    </source>
</evidence>
<evidence type="ECO:0000256" key="20">
    <source>
        <dbReference type="PIRNR" id="PIRNR000381"/>
    </source>
</evidence>
<dbReference type="PROSITE" id="PS50972">
    <property type="entry name" value="PTERIN_BINDING"/>
    <property type="match status" value="1"/>
</dbReference>
<dbReference type="InterPro" id="IPR011822">
    <property type="entry name" value="MetH"/>
</dbReference>
<keyword evidence="30" id="KW-1185">Reference proteome</keyword>
<organism evidence="29 30">
    <name type="scientific">Humisphaera borealis</name>
    <dbReference type="NCBI Taxonomy" id="2807512"/>
    <lineage>
        <taxon>Bacteria</taxon>
        <taxon>Pseudomonadati</taxon>
        <taxon>Planctomycetota</taxon>
        <taxon>Phycisphaerae</taxon>
        <taxon>Tepidisphaerales</taxon>
        <taxon>Tepidisphaeraceae</taxon>
        <taxon>Humisphaera</taxon>
    </lineage>
</organism>
<dbReference type="AlphaFoldDB" id="A0A7M2WUT2"/>
<dbReference type="Pfam" id="PF02574">
    <property type="entry name" value="S-methyl_trans"/>
    <property type="match status" value="1"/>
</dbReference>
<comment type="catalytic activity">
    <reaction evidence="1 20">
        <text>(6S)-5-methyl-5,6,7,8-tetrahydrofolate + L-homocysteine = (6S)-5,6,7,8-tetrahydrofolate + L-methionine</text>
        <dbReference type="Rhea" id="RHEA:11172"/>
        <dbReference type="ChEBI" id="CHEBI:18608"/>
        <dbReference type="ChEBI" id="CHEBI:57453"/>
        <dbReference type="ChEBI" id="CHEBI:57844"/>
        <dbReference type="ChEBI" id="CHEBI:58199"/>
        <dbReference type="EC" id="2.1.1.13"/>
    </reaction>
</comment>
<evidence type="ECO:0000259" key="26">
    <source>
        <dbReference type="PROSITE" id="PS50974"/>
    </source>
</evidence>
<evidence type="ECO:0000256" key="16">
    <source>
        <dbReference type="ARBA" id="ARBA00023167"/>
    </source>
</evidence>
<reference evidence="29 30" key="1">
    <citation type="submission" date="2020-10" db="EMBL/GenBank/DDBJ databases">
        <title>Wide distribution of Phycisphaera-like planctomycetes from WD2101 soil group in peatlands and genome analysis of the first cultivated representative.</title>
        <authorList>
            <person name="Dedysh S.N."/>
            <person name="Beletsky A.V."/>
            <person name="Ivanova A."/>
            <person name="Kulichevskaya I.S."/>
            <person name="Suzina N.E."/>
            <person name="Philippov D.A."/>
            <person name="Rakitin A.L."/>
            <person name="Mardanov A.V."/>
            <person name="Ravin N.V."/>
        </authorList>
    </citation>
    <scope>NUCLEOTIDE SEQUENCE [LARGE SCALE GENOMIC DNA]</scope>
    <source>
        <strain evidence="29 30">M1803</strain>
    </source>
</reference>
<feature type="domain" description="B12-binding" evidence="27">
    <location>
        <begin position="760"/>
        <end position="895"/>
    </location>
</feature>
<dbReference type="InterPro" id="IPR003759">
    <property type="entry name" value="Cbl-bd_cap"/>
</dbReference>
<feature type="domain" description="Pterin-binding" evidence="25">
    <location>
        <begin position="376"/>
        <end position="635"/>
    </location>
</feature>